<evidence type="ECO:0000313" key="5">
    <source>
        <dbReference type="Proteomes" id="UP000812966"/>
    </source>
</evidence>
<proteinExistence type="predicted"/>
<dbReference type="InterPro" id="IPR053229">
    <property type="entry name" value="NADH-Q_oxidrdct_subunit"/>
</dbReference>
<reference evidence="4" key="1">
    <citation type="submission" date="2020-04" db="EMBL/GenBank/DDBJ databases">
        <title>Analysis of mating type loci in Filobasidium floriforme.</title>
        <authorList>
            <person name="Nowrousian M."/>
        </authorList>
    </citation>
    <scope>NUCLEOTIDE SEQUENCE</scope>
    <source>
        <strain evidence="4">CBS 6242</strain>
    </source>
</reference>
<evidence type="ECO:0000259" key="3">
    <source>
        <dbReference type="Pfam" id="PF12853"/>
    </source>
</evidence>
<dbReference type="Proteomes" id="UP000812966">
    <property type="component" value="Unassembled WGS sequence"/>
</dbReference>
<dbReference type="OrthoDB" id="196140at2759"/>
<sequence>MPSKQPLSPYPVIDADPTFGRVVRYMRPSDYATWAAAAAAGPAAFWGLERVDPSRASTRSAMKLVGFLGVSAGFLLAYQRSSFRFMGLSENASEAKKDHAELSARVKAGQPIYGETDLTDYVQSVAARNSTWSQLKLSVMPWFNLVNHNYHGVDTSKYGEQK</sequence>
<dbReference type="Pfam" id="PF10785">
    <property type="entry name" value="NADH-u_ox-rdase"/>
    <property type="match status" value="1"/>
</dbReference>
<keyword evidence="1" id="KW-1133">Transmembrane helix</keyword>
<dbReference type="InterPro" id="IPR024549">
    <property type="entry name" value="NADH-UbQ_OxRdtase_su21_C_fun"/>
</dbReference>
<dbReference type="PANTHER" id="PTHR34062">
    <property type="entry name" value="OXIDOREDUCTASE 21 KDA SUBUNIT, PUTATIVE (AFU_ORTHOLOGUE AFUA_4G04750)-RELATED"/>
    <property type="match status" value="1"/>
</dbReference>
<feature type="transmembrane region" description="Helical" evidence="1">
    <location>
        <begin position="60"/>
        <end position="78"/>
    </location>
</feature>
<dbReference type="Pfam" id="PF12853">
    <property type="entry name" value="NADH_u_ox_C"/>
    <property type="match status" value="1"/>
</dbReference>
<dbReference type="PANTHER" id="PTHR34062:SF1">
    <property type="entry name" value="NADH-UBIQUINONE OXIDOREDUCTASE 21KDA SUBUNIT N-TERMINAL DOMAIN-CONTAINING PROTEIN"/>
    <property type="match status" value="1"/>
</dbReference>
<dbReference type="InterPro" id="IPR019721">
    <property type="entry name" value="NADH-UbQ_OxRdtase_su21_N"/>
</dbReference>
<name>A0A8K0JNR6_9TREE</name>
<protein>
    <recommendedName>
        <fullName evidence="6">NADH-ubiquinone oxidoreductase 21 kDa subunit</fullName>
    </recommendedName>
</protein>
<evidence type="ECO:0000256" key="1">
    <source>
        <dbReference type="SAM" id="Phobius"/>
    </source>
</evidence>
<keyword evidence="5" id="KW-1185">Reference proteome</keyword>
<evidence type="ECO:0008006" key="6">
    <source>
        <dbReference type="Google" id="ProtNLM"/>
    </source>
</evidence>
<keyword evidence="1" id="KW-0472">Membrane</keyword>
<evidence type="ECO:0000313" key="4">
    <source>
        <dbReference type="EMBL" id="KAG7562658.1"/>
    </source>
</evidence>
<feature type="domain" description="NADH-ubiquinone oxidoreductase 21kDa subunit C-terminal fungi" evidence="3">
    <location>
        <begin position="101"/>
        <end position="160"/>
    </location>
</feature>
<organism evidence="4 5">
    <name type="scientific">Filobasidium floriforme</name>
    <dbReference type="NCBI Taxonomy" id="5210"/>
    <lineage>
        <taxon>Eukaryota</taxon>
        <taxon>Fungi</taxon>
        <taxon>Dikarya</taxon>
        <taxon>Basidiomycota</taxon>
        <taxon>Agaricomycotina</taxon>
        <taxon>Tremellomycetes</taxon>
        <taxon>Filobasidiales</taxon>
        <taxon>Filobasidiaceae</taxon>
        <taxon>Filobasidium</taxon>
    </lineage>
</organism>
<gene>
    <name evidence="4" type="ORF">FFLO_01925</name>
</gene>
<dbReference type="AlphaFoldDB" id="A0A8K0JNR6"/>
<dbReference type="EMBL" id="JABELV010000028">
    <property type="protein sequence ID" value="KAG7562658.1"/>
    <property type="molecule type" value="Genomic_DNA"/>
</dbReference>
<accession>A0A8K0JNR6</accession>
<keyword evidence="1" id="KW-0812">Transmembrane</keyword>
<feature type="transmembrane region" description="Helical" evidence="1">
    <location>
        <begin position="31"/>
        <end position="48"/>
    </location>
</feature>
<evidence type="ECO:0000259" key="2">
    <source>
        <dbReference type="Pfam" id="PF10785"/>
    </source>
</evidence>
<feature type="domain" description="NADH-ubiquinone oxidoreductase 21kDa subunit N-terminal" evidence="2">
    <location>
        <begin position="8"/>
        <end position="90"/>
    </location>
</feature>
<comment type="caution">
    <text evidence="4">The sequence shown here is derived from an EMBL/GenBank/DDBJ whole genome shotgun (WGS) entry which is preliminary data.</text>
</comment>